<gene>
    <name evidence="1" type="ORF">L6452_05402</name>
</gene>
<comment type="caution">
    <text evidence="1">The sequence shown here is derived from an EMBL/GenBank/DDBJ whole genome shotgun (WGS) entry which is preliminary data.</text>
</comment>
<organism evidence="1 2">
    <name type="scientific">Arctium lappa</name>
    <name type="common">Greater burdock</name>
    <name type="synonym">Lappa major</name>
    <dbReference type="NCBI Taxonomy" id="4217"/>
    <lineage>
        <taxon>Eukaryota</taxon>
        <taxon>Viridiplantae</taxon>
        <taxon>Streptophyta</taxon>
        <taxon>Embryophyta</taxon>
        <taxon>Tracheophyta</taxon>
        <taxon>Spermatophyta</taxon>
        <taxon>Magnoliopsida</taxon>
        <taxon>eudicotyledons</taxon>
        <taxon>Gunneridae</taxon>
        <taxon>Pentapetalae</taxon>
        <taxon>asterids</taxon>
        <taxon>campanulids</taxon>
        <taxon>Asterales</taxon>
        <taxon>Asteraceae</taxon>
        <taxon>Carduoideae</taxon>
        <taxon>Cardueae</taxon>
        <taxon>Arctiinae</taxon>
        <taxon>Arctium</taxon>
    </lineage>
</organism>
<protein>
    <submittedName>
        <fullName evidence="1">Uncharacterized protein</fullName>
    </submittedName>
</protein>
<dbReference type="EMBL" id="CM042048">
    <property type="protein sequence ID" value="KAI3757859.1"/>
    <property type="molecule type" value="Genomic_DNA"/>
</dbReference>
<dbReference type="Proteomes" id="UP001055879">
    <property type="component" value="Linkage Group LG02"/>
</dbReference>
<accession>A0ACB9EG11</accession>
<name>A0ACB9EG11_ARCLA</name>
<reference evidence="1 2" key="2">
    <citation type="journal article" date="2022" name="Mol. Ecol. Resour.">
        <title>The genomes of chicory, endive, great burdock and yacon provide insights into Asteraceae paleo-polyploidization history and plant inulin production.</title>
        <authorList>
            <person name="Fan W."/>
            <person name="Wang S."/>
            <person name="Wang H."/>
            <person name="Wang A."/>
            <person name="Jiang F."/>
            <person name="Liu H."/>
            <person name="Zhao H."/>
            <person name="Xu D."/>
            <person name="Zhang Y."/>
        </authorList>
    </citation>
    <scope>NUCLEOTIDE SEQUENCE [LARGE SCALE GENOMIC DNA]</scope>
    <source>
        <strain evidence="2">cv. Niubang</strain>
    </source>
</reference>
<reference evidence="2" key="1">
    <citation type="journal article" date="2022" name="Mol. Ecol. Resour.">
        <title>The genomes of chicory, endive, great burdock and yacon provide insights into Asteraceae palaeo-polyploidization history and plant inulin production.</title>
        <authorList>
            <person name="Fan W."/>
            <person name="Wang S."/>
            <person name="Wang H."/>
            <person name="Wang A."/>
            <person name="Jiang F."/>
            <person name="Liu H."/>
            <person name="Zhao H."/>
            <person name="Xu D."/>
            <person name="Zhang Y."/>
        </authorList>
    </citation>
    <scope>NUCLEOTIDE SEQUENCE [LARGE SCALE GENOMIC DNA]</scope>
    <source>
        <strain evidence="2">cv. Niubang</strain>
    </source>
</reference>
<keyword evidence="2" id="KW-1185">Reference proteome</keyword>
<proteinExistence type="predicted"/>
<evidence type="ECO:0000313" key="1">
    <source>
        <dbReference type="EMBL" id="KAI3757859.1"/>
    </source>
</evidence>
<evidence type="ECO:0000313" key="2">
    <source>
        <dbReference type="Proteomes" id="UP001055879"/>
    </source>
</evidence>
<sequence length="495" mass="55675">METDGNSSTTRRITRDQTENPNNAGPGASGTIQISSGKTRSSKRKSPEPRTVEVTDKAINIPSVVRIKVKGKYCQAQEENSDSDFETQVERQRKEVVEESRVRNKDTDSMILRLEGGYIVINEMTIHEILKVPIGGQDLSSMETTDEGAELASIWKHQYKKESPRPSDVIKAIQSTTDAGLMFKLNFLVLFVNSMAECSRMGCCAVNFLHRLKNMDMVSSINWSGYIFDCLKRIWANNENQTNDPPLRKWTMDQLRKRQQCAIKGGGFQRALMRGPGQTSNVDHENTNKDPHSPVDGEEDEDTIKRAYNMDLNAKFELLMRTKVDAQNLIMKAKERFPSDTLFDRYEDELVILFNENEFKGSGKTKQQTTLERCKEAGSSKQGIHEDNTIILCTPTKLNFESIESLDALSPLSPYWYSQTTYGIIDAQIEEKSAGREPTNKEGTGHDHKTSKAPEPNSNGSPTNLHIVAVSDPDQQPVPISQYGLIFQYLASTSE</sequence>